<gene>
    <name evidence="1" type="ORF">TRICI_000669</name>
</gene>
<dbReference type="VEuPathDB" id="FungiDB:TRICI_000669"/>
<reference evidence="1" key="1">
    <citation type="journal article" date="2019" name="G3 (Bethesda)">
        <title>Genome Assemblies of Two Rare Opportunistic Yeast Pathogens: Diutina rugosa (syn. Candida rugosa) and Trichomonascus ciferrii (syn. Candida ciferrii).</title>
        <authorList>
            <person name="Mixao V."/>
            <person name="Saus E."/>
            <person name="Hansen A.P."/>
            <person name="Lass-Florl C."/>
            <person name="Gabaldon T."/>
        </authorList>
    </citation>
    <scope>NUCLEOTIDE SEQUENCE</scope>
    <source>
        <strain evidence="1">CBS 4856</strain>
    </source>
</reference>
<name>A0A642VBN5_9ASCO</name>
<comment type="caution">
    <text evidence="1">The sequence shown here is derived from an EMBL/GenBank/DDBJ whole genome shotgun (WGS) entry which is preliminary data.</text>
</comment>
<evidence type="ECO:0000313" key="1">
    <source>
        <dbReference type="EMBL" id="KAA8917189.1"/>
    </source>
</evidence>
<dbReference type="AlphaFoldDB" id="A0A642VBN5"/>
<accession>A0A642VBN5</accession>
<sequence>MFDFFNVFVASETVEAGDVHLDFEGSGSSVAQNGASVGLDEAGHVVSVFKREEAVEADDHSICHLVQGLAGSKIVFVSSVCLTAPLLVVY</sequence>
<evidence type="ECO:0000313" key="2">
    <source>
        <dbReference type="Proteomes" id="UP000761534"/>
    </source>
</evidence>
<dbReference type="Proteomes" id="UP000761534">
    <property type="component" value="Unassembled WGS sequence"/>
</dbReference>
<dbReference type="EMBL" id="SWFS01000056">
    <property type="protein sequence ID" value="KAA8917189.1"/>
    <property type="molecule type" value="Genomic_DNA"/>
</dbReference>
<protein>
    <submittedName>
        <fullName evidence="1">Uncharacterized protein</fullName>
    </submittedName>
</protein>
<keyword evidence="2" id="KW-1185">Reference proteome</keyword>
<proteinExistence type="predicted"/>
<organism evidence="1 2">
    <name type="scientific">Trichomonascus ciferrii</name>
    <dbReference type="NCBI Taxonomy" id="44093"/>
    <lineage>
        <taxon>Eukaryota</taxon>
        <taxon>Fungi</taxon>
        <taxon>Dikarya</taxon>
        <taxon>Ascomycota</taxon>
        <taxon>Saccharomycotina</taxon>
        <taxon>Dipodascomycetes</taxon>
        <taxon>Dipodascales</taxon>
        <taxon>Trichomonascaceae</taxon>
        <taxon>Trichomonascus</taxon>
        <taxon>Trichomonascus ciferrii complex</taxon>
    </lineage>
</organism>